<evidence type="ECO:0000313" key="2">
    <source>
        <dbReference type="Proteomes" id="UP000242699"/>
    </source>
</evidence>
<gene>
    <name evidence="1" type="ORF">C7B43_19580</name>
</gene>
<name>A0A2T2WPN9_9FIRM</name>
<proteinExistence type="predicted"/>
<dbReference type="AlphaFoldDB" id="A0A2T2WPN9"/>
<dbReference type="EMBL" id="PXYT01000086">
    <property type="protein sequence ID" value="PSR24209.1"/>
    <property type="molecule type" value="Genomic_DNA"/>
</dbReference>
<accession>A0A2T2WPN9</accession>
<reference evidence="1 2" key="1">
    <citation type="journal article" date="2014" name="BMC Genomics">
        <title>Comparison of environmental and isolate Sulfobacillus genomes reveals diverse carbon, sulfur, nitrogen, and hydrogen metabolisms.</title>
        <authorList>
            <person name="Justice N.B."/>
            <person name="Norman A."/>
            <person name="Brown C.T."/>
            <person name="Singh A."/>
            <person name="Thomas B.C."/>
            <person name="Banfield J.F."/>
        </authorList>
    </citation>
    <scope>NUCLEOTIDE SEQUENCE [LARGE SCALE GENOMIC DNA]</scope>
    <source>
        <strain evidence="1">AMDSBA1</strain>
    </source>
</reference>
<dbReference type="Proteomes" id="UP000242699">
    <property type="component" value="Unassembled WGS sequence"/>
</dbReference>
<evidence type="ECO:0000313" key="1">
    <source>
        <dbReference type="EMBL" id="PSR24209.1"/>
    </source>
</evidence>
<organism evidence="1 2">
    <name type="scientific">Sulfobacillus benefaciens</name>
    <dbReference type="NCBI Taxonomy" id="453960"/>
    <lineage>
        <taxon>Bacteria</taxon>
        <taxon>Bacillati</taxon>
        <taxon>Bacillota</taxon>
        <taxon>Clostridia</taxon>
        <taxon>Eubacteriales</taxon>
        <taxon>Clostridiales Family XVII. Incertae Sedis</taxon>
        <taxon>Sulfobacillus</taxon>
    </lineage>
</organism>
<comment type="caution">
    <text evidence="1">The sequence shown here is derived from an EMBL/GenBank/DDBJ whole genome shotgun (WGS) entry which is preliminary data.</text>
</comment>
<evidence type="ECO:0008006" key="3">
    <source>
        <dbReference type="Google" id="ProtNLM"/>
    </source>
</evidence>
<sequence>MIMDASITTNDSPLSWETELETAIDLVDGLLDDYYEYITHSIAVRLQEHDLDTVAELFGETKTLDTLRITLQSTQEALLNWVHAHHDDYQSAEDPLQQHDQLRREWHDRIKPHLQTPMRAFLCPILDTLSHHAPMKRGELLRAMEPLVRPMLNHRDLEILQNPQVVHWHNTVTHTLVRAEEHQLVTKVVPGYWEITPQGEAYLTSRCSGPGNTGQNTLMVGTATGRRRDLHAT</sequence>
<protein>
    <recommendedName>
        <fullName evidence="3">Restriction system protein Mrr-like N-terminal domain-containing protein</fullName>
    </recommendedName>
</protein>